<gene>
    <name evidence="1" type="ORF">QUF89_02255</name>
</gene>
<protein>
    <submittedName>
        <fullName evidence="1">Uncharacterized protein</fullName>
    </submittedName>
</protein>
<reference evidence="1" key="1">
    <citation type="submission" date="2023-06" db="EMBL/GenBank/DDBJ databases">
        <title>Comparative genomics of Bacillaceae isolates and their secondary metabolite potential.</title>
        <authorList>
            <person name="Song L."/>
            <person name="Nielsen L.J."/>
            <person name="Mohite O."/>
            <person name="Xu X."/>
            <person name="Weber T."/>
            <person name="Kovacs A.T."/>
        </authorList>
    </citation>
    <scope>NUCLEOTIDE SEQUENCE</scope>
    <source>
        <strain evidence="1">D8_B_37</strain>
    </source>
</reference>
<evidence type="ECO:0000313" key="1">
    <source>
        <dbReference type="EMBL" id="MDM5451070.1"/>
    </source>
</evidence>
<organism evidence="1 2">
    <name type="scientific">Peribacillus simplex</name>
    <dbReference type="NCBI Taxonomy" id="1478"/>
    <lineage>
        <taxon>Bacteria</taxon>
        <taxon>Bacillati</taxon>
        <taxon>Bacillota</taxon>
        <taxon>Bacilli</taxon>
        <taxon>Bacillales</taxon>
        <taxon>Bacillaceae</taxon>
        <taxon>Peribacillus</taxon>
    </lineage>
</organism>
<comment type="caution">
    <text evidence="1">The sequence shown here is derived from an EMBL/GenBank/DDBJ whole genome shotgun (WGS) entry which is preliminary data.</text>
</comment>
<dbReference type="RefSeq" id="WP_289319234.1">
    <property type="nucleotide sequence ID" value="NZ_JAUCEY010000007.1"/>
</dbReference>
<proteinExistence type="predicted"/>
<dbReference type="AlphaFoldDB" id="A0AAW7I6B6"/>
<dbReference type="EMBL" id="JAUCEY010000007">
    <property type="protein sequence ID" value="MDM5451070.1"/>
    <property type="molecule type" value="Genomic_DNA"/>
</dbReference>
<evidence type="ECO:0000313" key="2">
    <source>
        <dbReference type="Proteomes" id="UP001234602"/>
    </source>
</evidence>
<sequence>MALYTDGQPREKEENELELSLPTPLRIAYYLLTRKVMFVDLGEDYFDKQKQASIVRNSVQMLENLGYTVNISEAS</sequence>
<accession>A0AAW7I6B6</accession>
<dbReference type="Proteomes" id="UP001234602">
    <property type="component" value="Unassembled WGS sequence"/>
</dbReference>
<name>A0AAW7I6B6_9BACI</name>